<keyword evidence="1" id="KW-0812">Transmembrane</keyword>
<keyword evidence="1" id="KW-0472">Membrane</keyword>
<protein>
    <submittedName>
        <fullName evidence="2">Uncharacterized protein</fullName>
    </submittedName>
</protein>
<dbReference type="RefSeq" id="WP_093615459.1">
    <property type="nucleotide sequence ID" value="NZ_FNFF01000015.1"/>
</dbReference>
<evidence type="ECO:0000256" key="1">
    <source>
        <dbReference type="SAM" id="Phobius"/>
    </source>
</evidence>
<dbReference type="STRING" id="417292.SAMN05421806_115124"/>
<reference evidence="2 3" key="1">
    <citation type="submission" date="2016-10" db="EMBL/GenBank/DDBJ databases">
        <authorList>
            <person name="de Groot N.N."/>
        </authorList>
    </citation>
    <scope>NUCLEOTIDE SEQUENCE [LARGE SCALE GENOMIC DNA]</scope>
    <source>
        <strain evidence="2 3">CGMCC 4.5727</strain>
    </source>
</reference>
<name>A0A1G9GCC8_9ACTN</name>
<evidence type="ECO:0000313" key="2">
    <source>
        <dbReference type="EMBL" id="SDK98272.1"/>
    </source>
</evidence>
<dbReference type="AlphaFoldDB" id="A0A1G9GCC8"/>
<feature type="transmembrane region" description="Helical" evidence="1">
    <location>
        <begin position="24"/>
        <end position="42"/>
    </location>
</feature>
<keyword evidence="1" id="KW-1133">Transmembrane helix</keyword>
<proteinExistence type="predicted"/>
<dbReference type="EMBL" id="FNFF01000015">
    <property type="protein sequence ID" value="SDK98272.1"/>
    <property type="molecule type" value="Genomic_DNA"/>
</dbReference>
<evidence type="ECO:0000313" key="3">
    <source>
        <dbReference type="Proteomes" id="UP000199155"/>
    </source>
</evidence>
<keyword evidence="3" id="KW-1185">Reference proteome</keyword>
<organism evidence="2 3">
    <name type="scientific">Streptomyces indicus</name>
    <dbReference type="NCBI Taxonomy" id="417292"/>
    <lineage>
        <taxon>Bacteria</taxon>
        <taxon>Bacillati</taxon>
        <taxon>Actinomycetota</taxon>
        <taxon>Actinomycetes</taxon>
        <taxon>Kitasatosporales</taxon>
        <taxon>Streptomycetaceae</taxon>
        <taxon>Streptomyces</taxon>
    </lineage>
</organism>
<accession>A0A1G9GCC8</accession>
<gene>
    <name evidence="2" type="ORF">SAMN05421806_115124</name>
</gene>
<sequence>MDVPFWFFITVVAVIGVKLARPPLWLVLVLLIGGYLLAGSFLDPAIETGTESGVQITNP</sequence>
<dbReference type="Proteomes" id="UP000199155">
    <property type="component" value="Unassembled WGS sequence"/>
</dbReference>